<name>Q1II88_KORVE</name>
<evidence type="ECO:0000256" key="1">
    <source>
        <dbReference type="ARBA" id="ARBA00004651"/>
    </source>
</evidence>
<feature type="transmembrane region" description="Helical" evidence="10">
    <location>
        <begin position="392"/>
        <end position="412"/>
    </location>
</feature>
<evidence type="ECO:0000256" key="5">
    <source>
        <dbReference type="ARBA" id="ARBA00022692"/>
    </source>
</evidence>
<dbReference type="GO" id="GO:0042121">
    <property type="term" value="P:alginic acid biosynthetic process"/>
    <property type="evidence" value="ECO:0007669"/>
    <property type="project" value="InterPro"/>
</dbReference>
<evidence type="ECO:0000256" key="4">
    <source>
        <dbReference type="ARBA" id="ARBA00022679"/>
    </source>
</evidence>
<dbReference type="InterPro" id="IPR051085">
    <property type="entry name" value="MB_O-acyltransferase"/>
</dbReference>
<dbReference type="PANTHER" id="PTHR13285">
    <property type="entry name" value="ACYLTRANSFERASE"/>
    <property type="match status" value="1"/>
</dbReference>
<keyword evidence="4 9" id="KW-0808">Transferase</keyword>
<organism evidence="11 12">
    <name type="scientific">Koribacter versatilis (strain Ellin345)</name>
    <dbReference type="NCBI Taxonomy" id="204669"/>
    <lineage>
        <taxon>Bacteria</taxon>
        <taxon>Pseudomonadati</taxon>
        <taxon>Acidobacteriota</taxon>
        <taxon>Terriglobia</taxon>
        <taxon>Terriglobales</taxon>
        <taxon>Candidatus Korobacteraceae</taxon>
        <taxon>Candidatus Korobacter</taxon>
    </lineage>
</organism>
<dbReference type="InterPro" id="IPR004299">
    <property type="entry name" value="MBOAT_fam"/>
</dbReference>
<proteinExistence type="inferred from homology"/>
<dbReference type="EMBL" id="CP000360">
    <property type="protein sequence ID" value="ABF43412.1"/>
    <property type="molecule type" value="Genomic_DNA"/>
</dbReference>
<feature type="transmembrane region" description="Helical" evidence="10">
    <location>
        <begin position="333"/>
        <end position="353"/>
    </location>
</feature>
<keyword evidence="6 10" id="KW-1133">Transmembrane helix</keyword>
<feature type="transmembrane region" description="Helical" evidence="10">
    <location>
        <begin position="196"/>
        <end position="215"/>
    </location>
</feature>
<dbReference type="EnsemblBacteria" id="ABF43412">
    <property type="protein sequence ID" value="ABF43412"/>
    <property type="gene ID" value="Acid345_4412"/>
</dbReference>
<keyword evidence="7 9" id="KW-0472">Membrane</keyword>
<feature type="transmembrane region" description="Helical" evidence="10">
    <location>
        <begin position="43"/>
        <end position="59"/>
    </location>
</feature>
<feature type="transmembrane region" description="Helical" evidence="10">
    <location>
        <begin position="158"/>
        <end position="176"/>
    </location>
</feature>
<reference evidence="11 12" key="1">
    <citation type="journal article" date="2009" name="Appl. Environ. Microbiol.">
        <title>Three genomes from the phylum Acidobacteria provide insight into the lifestyles of these microorganisms in soils.</title>
        <authorList>
            <person name="Ward N.L."/>
            <person name="Challacombe J.F."/>
            <person name="Janssen P.H."/>
            <person name="Henrissat B."/>
            <person name="Coutinho P.M."/>
            <person name="Wu M."/>
            <person name="Xie G."/>
            <person name="Haft D.H."/>
            <person name="Sait M."/>
            <person name="Badger J."/>
            <person name="Barabote R.D."/>
            <person name="Bradley B."/>
            <person name="Brettin T.S."/>
            <person name="Brinkac L.M."/>
            <person name="Bruce D."/>
            <person name="Creasy T."/>
            <person name="Daugherty S.C."/>
            <person name="Davidsen T.M."/>
            <person name="DeBoy R.T."/>
            <person name="Detter J.C."/>
            <person name="Dodson R.J."/>
            <person name="Durkin A.S."/>
            <person name="Ganapathy A."/>
            <person name="Gwinn-Giglio M."/>
            <person name="Han C.S."/>
            <person name="Khouri H."/>
            <person name="Kiss H."/>
            <person name="Kothari S.P."/>
            <person name="Madupu R."/>
            <person name="Nelson K.E."/>
            <person name="Nelson W.C."/>
            <person name="Paulsen I."/>
            <person name="Penn K."/>
            <person name="Ren Q."/>
            <person name="Rosovitz M.J."/>
            <person name="Selengut J.D."/>
            <person name="Shrivastava S."/>
            <person name="Sullivan S.A."/>
            <person name="Tapia R."/>
            <person name="Thompson L.S."/>
            <person name="Watkins K.L."/>
            <person name="Yang Q."/>
            <person name="Yu C."/>
            <person name="Zafar N."/>
            <person name="Zhou L."/>
            <person name="Kuske C.R."/>
        </authorList>
    </citation>
    <scope>NUCLEOTIDE SEQUENCE [LARGE SCALE GENOMIC DNA]</scope>
    <source>
        <strain evidence="11 12">Ellin345</strain>
    </source>
</reference>
<dbReference type="PIRSF" id="PIRSF500217">
    <property type="entry name" value="AlgI"/>
    <property type="match status" value="1"/>
</dbReference>
<comment type="subcellular location">
    <subcellularLocation>
        <location evidence="1">Cell membrane</location>
        <topology evidence="1">Multi-pass membrane protein</topology>
    </subcellularLocation>
</comment>
<accession>Q1II88</accession>
<dbReference type="HOGENOM" id="CLU_025255_1_1_0"/>
<evidence type="ECO:0000256" key="9">
    <source>
        <dbReference type="PIRNR" id="PIRNR016636"/>
    </source>
</evidence>
<keyword evidence="12" id="KW-1185">Reference proteome</keyword>
<keyword evidence="3 9" id="KW-1003">Cell membrane</keyword>
<dbReference type="InterPro" id="IPR028362">
    <property type="entry name" value="AlgI"/>
</dbReference>
<dbReference type="Pfam" id="PF03062">
    <property type="entry name" value="MBOAT"/>
    <property type="match status" value="1"/>
</dbReference>
<evidence type="ECO:0000256" key="3">
    <source>
        <dbReference type="ARBA" id="ARBA00022475"/>
    </source>
</evidence>
<dbReference type="InterPro" id="IPR024194">
    <property type="entry name" value="Ac/AlaTfrase_AlgI/DltB"/>
</dbReference>
<evidence type="ECO:0000256" key="7">
    <source>
        <dbReference type="ARBA" id="ARBA00023136"/>
    </source>
</evidence>
<dbReference type="Proteomes" id="UP000002432">
    <property type="component" value="Chromosome"/>
</dbReference>
<evidence type="ECO:0000256" key="2">
    <source>
        <dbReference type="ARBA" id="ARBA00010323"/>
    </source>
</evidence>
<dbReference type="PIRSF" id="PIRSF016636">
    <property type="entry name" value="AlgI_DltB"/>
    <property type="match status" value="1"/>
</dbReference>
<protein>
    <submittedName>
        <fullName evidence="11">Membrane bound O-acyl transferase, MBOAT</fullName>
    </submittedName>
</protein>
<feature type="transmembrane region" description="Helical" evidence="10">
    <location>
        <begin position="15"/>
        <end position="36"/>
    </location>
</feature>
<feature type="transmembrane region" description="Helical" evidence="10">
    <location>
        <begin position="89"/>
        <end position="108"/>
    </location>
</feature>
<feature type="transmembrane region" description="Helical" evidence="10">
    <location>
        <begin position="128"/>
        <end position="146"/>
    </location>
</feature>
<feature type="transmembrane region" description="Helical" evidence="10">
    <location>
        <begin position="359"/>
        <end position="380"/>
    </location>
</feature>
<sequence length="507" mass="57262">MGVPHPCYIALDAMLFNSIPFLFFFLPAVLLGIYLIGRMGRTPALLFLNLASLFFYAWWNPKYLLLLLGSITFNLLCAHAIAHAKRPSIPMWIGVCGNVGLLCFYKYLFPILNSFGSLMTPEHNFGSIILPLGISFFTLTQIGYLVDLAQQDATLLSPVEHVFFVSFFPHLIAGPILHHREFMPQVFAKRDFRLDWNQLAIGGTWFIMGLFKKVVLADTIAPRADLLFNAPANQPMFSAWCGILSYALQLYFDFSGYSDMAIGLARMFGLRFPMNFNSPYKAQSIIEFWQRWHITLTHFITLYIYNPVAMAINRSRLDAGLSIGKKALKSFEGFTRMVCVPLLVTMIVAGVWHGAGRQFLAFGLLHGIYLCINHAWRTWAKALGKAIEATRIGRVFYVVLTLAAVILAQIFFRADSVPDAYAVIRSALGLHGLGAMPHADHIFWLMIAAFFAICWSLPNTQEILGEGDRPVRLQWRPTLAWGLAISATFFLCFVLMKPASRFLYFQF</sequence>
<feature type="transmembrane region" description="Helical" evidence="10">
    <location>
        <begin position="236"/>
        <end position="252"/>
    </location>
</feature>
<dbReference type="GO" id="GO:0005886">
    <property type="term" value="C:plasma membrane"/>
    <property type="evidence" value="ECO:0007669"/>
    <property type="project" value="UniProtKB-SubCell"/>
</dbReference>
<feature type="transmembrane region" description="Helical" evidence="10">
    <location>
        <begin position="441"/>
        <end position="458"/>
    </location>
</feature>
<dbReference type="PANTHER" id="PTHR13285:SF23">
    <property type="entry name" value="TEICHOIC ACID D-ALANYLTRANSFERASE"/>
    <property type="match status" value="1"/>
</dbReference>
<evidence type="ECO:0000313" key="11">
    <source>
        <dbReference type="EMBL" id="ABF43412.1"/>
    </source>
</evidence>
<comment type="similarity">
    <text evidence="2 9">Belongs to the membrane-bound acyltransferase family.</text>
</comment>
<evidence type="ECO:0000256" key="10">
    <source>
        <dbReference type="SAM" id="Phobius"/>
    </source>
</evidence>
<feature type="transmembrane region" description="Helical" evidence="10">
    <location>
        <begin position="479"/>
        <end position="496"/>
    </location>
</feature>
<evidence type="ECO:0000313" key="12">
    <source>
        <dbReference type="Proteomes" id="UP000002432"/>
    </source>
</evidence>
<keyword evidence="5 10" id="KW-0812">Transmembrane</keyword>
<keyword evidence="8 9" id="KW-0012">Acyltransferase</keyword>
<evidence type="ECO:0000256" key="6">
    <source>
        <dbReference type="ARBA" id="ARBA00022989"/>
    </source>
</evidence>
<dbReference type="KEGG" id="aba:Acid345_4412"/>
<dbReference type="AlphaFoldDB" id="Q1II88"/>
<evidence type="ECO:0000256" key="8">
    <source>
        <dbReference type="ARBA" id="ARBA00023315"/>
    </source>
</evidence>
<dbReference type="STRING" id="204669.Acid345_4412"/>
<gene>
    <name evidence="11" type="ordered locus">Acid345_4412</name>
</gene>
<dbReference type="eggNOG" id="COG1696">
    <property type="taxonomic scope" value="Bacteria"/>
</dbReference>
<dbReference type="GO" id="GO:0016746">
    <property type="term" value="F:acyltransferase activity"/>
    <property type="evidence" value="ECO:0007669"/>
    <property type="project" value="UniProtKB-KW"/>
</dbReference>